<keyword evidence="9" id="KW-1185">Reference proteome</keyword>
<evidence type="ECO:0000256" key="3">
    <source>
        <dbReference type="ARBA" id="ARBA00022989"/>
    </source>
</evidence>
<dbReference type="PANTHER" id="PTHR30518:SF2">
    <property type="entry name" value="ENDOLYTIC MUREIN TRANSGLYCOSYLASE"/>
    <property type="match status" value="1"/>
</dbReference>
<comment type="catalytic activity">
    <reaction evidence="7">
        <text>a peptidoglycan chain = a peptidoglycan chain with N-acetyl-1,6-anhydromuramyl-[peptide] at the reducing end + a peptidoglycan chain with N-acetylglucosamine at the non-reducing end.</text>
        <dbReference type="EC" id="4.2.2.29"/>
    </reaction>
</comment>
<keyword evidence="1 7" id="KW-1003">Cell membrane</keyword>
<keyword evidence="5 7" id="KW-0456">Lyase</keyword>
<dbReference type="GO" id="GO:0071555">
    <property type="term" value="P:cell wall organization"/>
    <property type="evidence" value="ECO:0007669"/>
    <property type="project" value="UniProtKB-KW"/>
</dbReference>
<dbReference type="NCBIfam" id="TIGR00247">
    <property type="entry name" value="endolytic transglycosylase MltG"/>
    <property type="match status" value="1"/>
</dbReference>
<evidence type="ECO:0000313" key="9">
    <source>
        <dbReference type="Proteomes" id="UP001238450"/>
    </source>
</evidence>
<keyword evidence="4 7" id="KW-0472">Membrane</keyword>
<reference evidence="8 9" key="1">
    <citation type="submission" date="2023-07" db="EMBL/GenBank/DDBJ databases">
        <title>Genomic Encyclopedia of Type Strains, Phase IV (KMG-IV): sequencing the most valuable type-strain genomes for metagenomic binning, comparative biology and taxonomic classification.</title>
        <authorList>
            <person name="Goeker M."/>
        </authorList>
    </citation>
    <scope>NUCLEOTIDE SEQUENCE [LARGE SCALE GENOMIC DNA]</scope>
    <source>
        <strain evidence="8 9">DSM 46876</strain>
    </source>
</reference>
<protein>
    <recommendedName>
        <fullName evidence="7">Endolytic murein transglycosylase</fullName>
        <ecNumber evidence="7">4.2.2.29</ecNumber>
    </recommendedName>
    <alternativeName>
        <fullName evidence="7">Peptidoglycan lytic transglycosylase</fullName>
    </alternativeName>
    <alternativeName>
        <fullName evidence="7">Peptidoglycan polymerization terminase</fullName>
    </alternativeName>
</protein>
<dbReference type="InterPro" id="IPR003770">
    <property type="entry name" value="MLTG-like"/>
</dbReference>
<evidence type="ECO:0000313" key="8">
    <source>
        <dbReference type="EMBL" id="MDQ0417790.1"/>
    </source>
</evidence>
<comment type="function">
    <text evidence="7">Functions as a peptidoglycan terminase that cleaves nascent peptidoglycan strands endolytically to terminate their elongation.</text>
</comment>
<dbReference type="HAMAP" id="MF_02065">
    <property type="entry name" value="MltG"/>
    <property type="match status" value="1"/>
</dbReference>
<dbReference type="PANTHER" id="PTHR30518">
    <property type="entry name" value="ENDOLYTIC MUREIN TRANSGLYCOSYLASE"/>
    <property type="match status" value="1"/>
</dbReference>
<evidence type="ECO:0000256" key="1">
    <source>
        <dbReference type="ARBA" id="ARBA00022475"/>
    </source>
</evidence>
<organism evidence="8 9">
    <name type="scientific">Croceifilum oryzae</name>
    <dbReference type="NCBI Taxonomy" id="1553429"/>
    <lineage>
        <taxon>Bacteria</taxon>
        <taxon>Bacillati</taxon>
        <taxon>Bacillota</taxon>
        <taxon>Bacilli</taxon>
        <taxon>Bacillales</taxon>
        <taxon>Thermoactinomycetaceae</taxon>
        <taxon>Croceifilum</taxon>
    </lineage>
</organism>
<comment type="subcellular location">
    <subcellularLocation>
        <location evidence="7">Cell membrane</location>
        <topology evidence="7">Single-pass membrane protein</topology>
    </subcellularLocation>
</comment>
<dbReference type="EC" id="4.2.2.29" evidence="7"/>
<feature type="transmembrane region" description="Helical" evidence="7">
    <location>
        <begin position="7"/>
        <end position="25"/>
    </location>
</feature>
<evidence type="ECO:0000256" key="4">
    <source>
        <dbReference type="ARBA" id="ARBA00023136"/>
    </source>
</evidence>
<proteinExistence type="inferred from homology"/>
<accession>A0AAJ1WSJ9</accession>
<dbReference type="RefSeq" id="WP_307253029.1">
    <property type="nucleotide sequence ID" value="NZ_JAUSUV010000007.1"/>
</dbReference>
<keyword evidence="3 7" id="KW-1133">Transmembrane helix</keyword>
<dbReference type="CDD" id="cd08010">
    <property type="entry name" value="MltG_like"/>
    <property type="match status" value="1"/>
</dbReference>
<evidence type="ECO:0000256" key="6">
    <source>
        <dbReference type="ARBA" id="ARBA00023316"/>
    </source>
</evidence>
<evidence type="ECO:0000256" key="5">
    <source>
        <dbReference type="ARBA" id="ARBA00023239"/>
    </source>
</evidence>
<evidence type="ECO:0000256" key="2">
    <source>
        <dbReference type="ARBA" id="ARBA00022692"/>
    </source>
</evidence>
<dbReference type="EMBL" id="JAUSUV010000007">
    <property type="protein sequence ID" value="MDQ0417790.1"/>
    <property type="molecule type" value="Genomic_DNA"/>
</dbReference>
<dbReference type="Proteomes" id="UP001238450">
    <property type="component" value="Unassembled WGS sequence"/>
</dbReference>
<dbReference type="Gene3D" id="3.30.1490.480">
    <property type="entry name" value="Endolytic murein transglycosylase"/>
    <property type="match status" value="1"/>
</dbReference>
<gene>
    <name evidence="7" type="primary">mltG</name>
    <name evidence="8" type="ORF">J2Z48_001963</name>
</gene>
<comment type="caution">
    <text evidence="8">The sequence shown here is derived from an EMBL/GenBank/DDBJ whole genome shotgun (WGS) entry which is preliminary data.</text>
</comment>
<dbReference type="GO" id="GO:0005886">
    <property type="term" value="C:plasma membrane"/>
    <property type="evidence" value="ECO:0007669"/>
    <property type="project" value="UniProtKB-SubCell"/>
</dbReference>
<name>A0AAJ1WSJ9_9BACL</name>
<dbReference type="Pfam" id="PF02618">
    <property type="entry name" value="YceG"/>
    <property type="match status" value="1"/>
</dbReference>
<sequence length="348" mass="39498">MKWLPNIGYTLLLIIGFTLVGYFYVDYTLQSPTRTGETVVEIPPESSVKAVGSILEKQKIIRDDRFFRYYAKWKGKTNIMAGSYAIGKEENIDGILTILTSGKENTTKVTIVEGSTAIEIAETLHKQIGTNKEEFLKEVNRTNGKFVFEKQIPAKPEIKYKLEGYLFPSTYQFHKEDSPQKIVDTMLSRFEKEMKELNVTTATATASEPNGKPLHELVTFASILEREGQRKDELPKIAGVIENRLTKRMKLQVDASVVYAIQIDTGKKLTQVMKADYKYSSPYNTYEIQGFPPAPIGSPGANAYRAALSPEKHDYLYYVLKEDGTGYHDFTVNYQDHLKADQKAKSRR</sequence>
<keyword evidence="2 7" id="KW-0812">Transmembrane</keyword>
<dbReference type="GO" id="GO:0008932">
    <property type="term" value="F:lytic endotransglycosylase activity"/>
    <property type="evidence" value="ECO:0007669"/>
    <property type="project" value="UniProtKB-UniRule"/>
</dbReference>
<dbReference type="GO" id="GO:0009252">
    <property type="term" value="P:peptidoglycan biosynthetic process"/>
    <property type="evidence" value="ECO:0007669"/>
    <property type="project" value="UniProtKB-UniRule"/>
</dbReference>
<comment type="similarity">
    <text evidence="7">Belongs to the transglycosylase MltG family.</text>
</comment>
<dbReference type="AlphaFoldDB" id="A0AAJ1WSJ9"/>
<feature type="site" description="Important for catalytic activity" evidence="7">
    <location>
        <position position="227"/>
    </location>
</feature>
<evidence type="ECO:0000256" key="7">
    <source>
        <dbReference type="HAMAP-Rule" id="MF_02065"/>
    </source>
</evidence>
<keyword evidence="6 7" id="KW-0961">Cell wall biogenesis/degradation</keyword>